<dbReference type="EMBL" id="PIPV01000007">
    <property type="protein sequence ID" value="RUO52484.1"/>
    <property type="molecule type" value="Genomic_DNA"/>
</dbReference>
<dbReference type="InterPro" id="IPR003425">
    <property type="entry name" value="CCB3/YggT"/>
</dbReference>
<dbReference type="AlphaFoldDB" id="A0A432XV55"/>
<evidence type="ECO:0008006" key="5">
    <source>
        <dbReference type="Google" id="ProtNLM"/>
    </source>
</evidence>
<keyword evidence="2" id="KW-0472">Membrane</keyword>
<proteinExistence type="inferred from homology"/>
<dbReference type="GO" id="GO:0016020">
    <property type="term" value="C:membrane"/>
    <property type="evidence" value="ECO:0007669"/>
    <property type="project" value="InterPro"/>
</dbReference>
<feature type="transmembrane region" description="Helical" evidence="2">
    <location>
        <begin position="154"/>
        <end position="173"/>
    </location>
</feature>
<dbReference type="RefSeq" id="WP_110575114.1">
    <property type="nucleotide sequence ID" value="NZ_PIPV01000007.1"/>
</dbReference>
<evidence type="ECO:0000313" key="3">
    <source>
        <dbReference type="EMBL" id="RUO52484.1"/>
    </source>
</evidence>
<dbReference type="Pfam" id="PF02325">
    <property type="entry name" value="CCB3_YggT"/>
    <property type="match status" value="2"/>
</dbReference>
<keyword evidence="2" id="KW-0812">Transmembrane</keyword>
<dbReference type="PANTHER" id="PTHR33219:SF14">
    <property type="entry name" value="PROTEIN COFACTOR ASSEMBLY OF COMPLEX C SUBUNIT B CCB3, CHLOROPLASTIC-RELATED"/>
    <property type="match status" value="1"/>
</dbReference>
<feature type="transmembrane region" description="Helical" evidence="2">
    <location>
        <begin position="62"/>
        <end position="84"/>
    </location>
</feature>
<feature type="transmembrane region" description="Helical" evidence="2">
    <location>
        <begin position="6"/>
        <end position="25"/>
    </location>
</feature>
<protein>
    <recommendedName>
        <fullName evidence="5">YggT family protein</fullName>
    </recommendedName>
</protein>
<keyword evidence="4" id="KW-1185">Reference proteome</keyword>
<dbReference type="OrthoDB" id="9806665at2"/>
<gene>
    <name evidence="3" type="ORF">CWE25_09145</name>
</gene>
<comment type="similarity">
    <text evidence="1">Belongs to the YggT family.</text>
</comment>
<keyword evidence="2" id="KW-1133">Transmembrane helix</keyword>
<reference evidence="4" key="1">
    <citation type="journal article" date="2018" name="Front. Microbiol.">
        <title>Genome-Based Analysis Reveals the Taxonomy and Diversity of the Family Idiomarinaceae.</title>
        <authorList>
            <person name="Liu Y."/>
            <person name="Lai Q."/>
            <person name="Shao Z."/>
        </authorList>
    </citation>
    <scope>NUCLEOTIDE SEQUENCE [LARGE SCALE GENOMIC DNA]</scope>
    <source>
        <strain evidence="4">F23</strain>
    </source>
</reference>
<evidence type="ECO:0000256" key="2">
    <source>
        <dbReference type="SAM" id="Phobius"/>
    </source>
</evidence>
<comment type="caution">
    <text evidence="3">The sequence shown here is derived from an EMBL/GenBank/DDBJ whole genome shotgun (WGS) entry which is preliminary data.</text>
</comment>
<dbReference type="Proteomes" id="UP000287330">
    <property type="component" value="Unassembled WGS sequence"/>
</dbReference>
<name>A0A432XV55_9GAMM</name>
<sequence length="175" mass="19552">MNNAMQFLLTTLVELYLIVVVLRLWMQAVRADYYNPLSQFVVKATEPVVGPLRKVIPSRGRIDLACLLLAVALGMLKIGALVWLNDIPVNPLVIVVQGLLSTVSAFLTTLFWILIIRALLSWFSQGYNPMEAMLYQLTEPFLAPVRRIIPPLGGLDLSVLIVIIVIQFLRILIGV</sequence>
<dbReference type="PANTHER" id="PTHR33219">
    <property type="entry name" value="YLMG HOMOLOG PROTEIN 2, CHLOROPLASTIC"/>
    <property type="match status" value="1"/>
</dbReference>
<evidence type="ECO:0000256" key="1">
    <source>
        <dbReference type="ARBA" id="ARBA00010894"/>
    </source>
</evidence>
<feature type="transmembrane region" description="Helical" evidence="2">
    <location>
        <begin position="96"/>
        <end position="120"/>
    </location>
</feature>
<evidence type="ECO:0000313" key="4">
    <source>
        <dbReference type="Proteomes" id="UP000287330"/>
    </source>
</evidence>
<accession>A0A432XV55</accession>
<organism evidence="3 4">
    <name type="scientific">Idiomarina fontislapidosi</name>
    <dbReference type="NCBI Taxonomy" id="263723"/>
    <lineage>
        <taxon>Bacteria</taxon>
        <taxon>Pseudomonadati</taxon>
        <taxon>Pseudomonadota</taxon>
        <taxon>Gammaproteobacteria</taxon>
        <taxon>Alteromonadales</taxon>
        <taxon>Idiomarinaceae</taxon>
        <taxon>Idiomarina</taxon>
    </lineage>
</organism>